<evidence type="ECO:0000256" key="1">
    <source>
        <dbReference type="ARBA" id="ARBA00010050"/>
    </source>
</evidence>
<comment type="function">
    <text evidence="4">Required for vesicular transport between the endoplasmic reticulum and the Golgi apparatus.</text>
</comment>
<dbReference type="Pfam" id="PF14938">
    <property type="entry name" value="SNAP"/>
    <property type="match status" value="1"/>
</dbReference>
<dbReference type="GO" id="GO:0019905">
    <property type="term" value="F:syntaxin binding"/>
    <property type="evidence" value="ECO:0007669"/>
    <property type="project" value="TreeGrafter"/>
</dbReference>
<evidence type="ECO:0000256" key="4">
    <source>
        <dbReference type="RuleBase" id="RU367013"/>
    </source>
</evidence>
<keyword evidence="4" id="KW-0472">Membrane</keyword>
<evidence type="ECO:0000313" key="5">
    <source>
        <dbReference type="EMBL" id="CAF9931469.1"/>
    </source>
</evidence>
<sequence length="290" mass="32008">MNRDPVQLLAQADKAYASAGSGFGWFGSKTEKFENAAELYISAGGAYRLQQAGQEAGMAYEKAANIQGTKLSEPDDMANTLQDAFKAYRKTCPEDAARCLSQAIDHYVSKGNIRRAATQKQNLAQFYEEIGDKSKARSAYEVAAQWYEDDGAPALSSKLNIKAAEFAALDNDFLDAIKRFEHVAKQAASNKLMRYSIQDYLLHAGLCHLALDVIGAKRALESYRELDPGFPSTNQGRLLADLLVTVEQGDGDGYIATVKRYNVTSQLDPWCTAITDKIRDQLTEKEEDFS</sequence>
<dbReference type="GO" id="GO:0035494">
    <property type="term" value="P:SNARE complex disassembly"/>
    <property type="evidence" value="ECO:0007669"/>
    <property type="project" value="TreeGrafter"/>
</dbReference>
<dbReference type="GO" id="GO:0006886">
    <property type="term" value="P:intracellular protein transport"/>
    <property type="evidence" value="ECO:0007669"/>
    <property type="project" value="UniProtKB-UniRule"/>
</dbReference>
<proteinExistence type="inferred from homology"/>
<evidence type="ECO:0000256" key="2">
    <source>
        <dbReference type="ARBA" id="ARBA00022448"/>
    </source>
</evidence>
<protein>
    <submittedName>
        <fullName evidence="5">Vesicular-fusion protein S17</fullName>
    </submittedName>
</protein>
<dbReference type="GO" id="GO:0031201">
    <property type="term" value="C:SNARE complex"/>
    <property type="evidence" value="ECO:0007669"/>
    <property type="project" value="TreeGrafter"/>
</dbReference>
<evidence type="ECO:0000313" key="6">
    <source>
        <dbReference type="Proteomes" id="UP000664203"/>
    </source>
</evidence>
<dbReference type="OrthoDB" id="9984275at2759"/>
<evidence type="ECO:0000256" key="3">
    <source>
        <dbReference type="ARBA" id="ARBA00022927"/>
    </source>
</evidence>
<keyword evidence="2 4" id="KW-0813">Transport</keyword>
<comment type="subcellular location">
    <subcellularLocation>
        <location evidence="4">Membrane</location>
        <topology evidence="4">Peripheral membrane protein</topology>
    </subcellularLocation>
</comment>
<dbReference type="Proteomes" id="UP000664203">
    <property type="component" value="Unassembled WGS sequence"/>
</dbReference>
<comment type="caution">
    <text evidence="5">The sequence shown here is derived from an EMBL/GenBank/DDBJ whole genome shotgun (WGS) entry which is preliminary data.</text>
</comment>
<dbReference type="PANTHER" id="PTHR13768">
    <property type="entry name" value="SOLUBLE NSF ATTACHMENT PROTEIN SNAP"/>
    <property type="match status" value="1"/>
</dbReference>
<name>A0A8H3FYD6_9LECA</name>
<dbReference type="PRINTS" id="PR00448">
    <property type="entry name" value="NSFATTACHMNT"/>
</dbReference>
<dbReference type="SUPFAM" id="SSF48452">
    <property type="entry name" value="TPR-like"/>
    <property type="match status" value="1"/>
</dbReference>
<reference evidence="5" key="1">
    <citation type="submission" date="2021-03" db="EMBL/GenBank/DDBJ databases">
        <authorList>
            <person name="Tagirdzhanova G."/>
        </authorList>
    </citation>
    <scope>NUCLEOTIDE SEQUENCE</scope>
</reference>
<keyword evidence="6" id="KW-1185">Reference proteome</keyword>
<keyword evidence="3 4" id="KW-0653">Protein transport</keyword>
<dbReference type="GO" id="GO:0005483">
    <property type="term" value="F:soluble NSF attachment protein activity"/>
    <property type="evidence" value="ECO:0007669"/>
    <property type="project" value="TreeGrafter"/>
</dbReference>
<dbReference type="CDD" id="cd15832">
    <property type="entry name" value="SNAP"/>
    <property type="match status" value="1"/>
</dbReference>
<dbReference type="GO" id="GO:0005774">
    <property type="term" value="C:vacuolar membrane"/>
    <property type="evidence" value="ECO:0007669"/>
    <property type="project" value="TreeGrafter"/>
</dbReference>
<dbReference type="EMBL" id="CAJPDR010000308">
    <property type="protein sequence ID" value="CAF9931469.1"/>
    <property type="molecule type" value="Genomic_DNA"/>
</dbReference>
<dbReference type="PANTHER" id="PTHR13768:SF8">
    <property type="entry name" value="ALPHA-SOLUBLE NSF ATTACHMENT PROTEIN"/>
    <property type="match status" value="1"/>
</dbReference>
<dbReference type="InterPro" id="IPR000744">
    <property type="entry name" value="NSF_attach"/>
</dbReference>
<organism evidence="5 6">
    <name type="scientific">Alectoria fallacina</name>
    <dbReference type="NCBI Taxonomy" id="1903189"/>
    <lineage>
        <taxon>Eukaryota</taxon>
        <taxon>Fungi</taxon>
        <taxon>Dikarya</taxon>
        <taxon>Ascomycota</taxon>
        <taxon>Pezizomycotina</taxon>
        <taxon>Lecanoromycetes</taxon>
        <taxon>OSLEUM clade</taxon>
        <taxon>Lecanoromycetidae</taxon>
        <taxon>Lecanorales</taxon>
        <taxon>Lecanorineae</taxon>
        <taxon>Parmeliaceae</taxon>
        <taxon>Alectoria</taxon>
    </lineage>
</organism>
<dbReference type="AlphaFoldDB" id="A0A8H3FYD6"/>
<dbReference type="InterPro" id="IPR011990">
    <property type="entry name" value="TPR-like_helical_dom_sf"/>
</dbReference>
<accession>A0A8H3FYD6</accession>
<comment type="similarity">
    <text evidence="1 4">Belongs to the SNAP family.</text>
</comment>
<gene>
    <name evidence="5" type="primary">SEC17</name>
    <name evidence="5" type="ORF">ALECFALPRED_005014</name>
</gene>
<keyword evidence="4" id="KW-0931">ER-Golgi transport</keyword>
<dbReference type="Gene3D" id="1.25.40.10">
    <property type="entry name" value="Tetratricopeptide repeat domain"/>
    <property type="match status" value="1"/>
</dbReference>